<feature type="domain" description="Ketoreductase" evidence="5">
    <location>
        <begin position="67"/>
        <end position="240"/>
    </location>
</feature>
<keyword evidence="4" id="KW-0472">Membrane</keyword>
<protein>
    <submittedName>
        <fullName evidence="6">SDR family NAD(P)-dependent oxidoreductase</fullName>
    </submittedName>
</protein>
<gene>
    <name evidence="6" type="ORF">ABJI51_37590</name>
</gene>
<dbReference type="PRINTS" id="PR00081">
    <property type="entry name" value="GDHRDH"/>
</dbReference>
<dbReference type="PANTHER" id="PTHR24321:SF11">
    <property type="entry name" value="BLR0893 PROTEIN"/>
    <property type="match status" value="1"/>
</dbReference>
<dbReference type="CDD" id="cd05233">
    <property type="entry name" value="SDR_c"/>
    <property type="match status" value="1"/>
</dbReference>
<dbReference type="Pfam" id="PF00106">
    <property type="entry name" value="adh_short"/>
    <property type="match status" value="1"/>
</dbReference>
<dbReference type="Proteomes" id="UP001440984">
    <property type="component" value="Unassembled WGS sequence"/>
</dbReference>
<dbReference type="InterPro" id="IPR020904">
    <property type="entry name" value="Sc_DH/Rdtase_CS"/>
</dbReference>
<dbReference type="SUPFAM" id="SSF51735">
    <property type="entry name" value="NAD(P)-binding Rossmann-fold domains"/>
    <property type="match status" value="1"/>
</dbReference>
<keyword evidence="2" id="KW-0560">Oxidoreductase</keyword>
<dbReference type="EMBL" id="JBDZYD010000017">
    <property type="protein sequence ID" value="MEQ0564824.1"/>
    <property type="molecule type" value="Genomic_DNA"/>
</dbReference>
<evidence type="ECO:0000313" key="7">
    <source>
        <dbReference type="Proteomes" id="UP001440984"/>
    </source>
</evidence>
<dbReference type="RefSeq" id="WP_348955913.1">
    <property type="nucleotide sequence ID" value="NZ_JBDZYD010000017.1"/>
</dbReference>
<feature type="transmembrane region" description="Helical" evidence="4">
    <location>
        <begin position="24"/>
        <end position="47"/>
    </location>
</feature>
<name>A0ABV0LRB2_9PSEU</name>
<evidence type="ECO:0000256" key="3">
    <source>
        <dbReference type="RuleBase" id="RU000363"/>
    </source>
</evidence>
<dbReference type="PRINTS" id="PR00080">
    <property type="entry name" value="SDRFAMILY"/>
</dbReference>
<evidence type="ECO:0000256" key="2">
    <source>
        <dbReference type="ARBA" id="ARBA00023002"/>
    </source>
</evidence>
<evidence type="ECO:0000256" key="1">
    <source>
        <dbReference type="ARBA" id="ARBA00006484"/>
    </source>
</evidence>
<evidence type="ECO:0000259" key="5">
    <source>
        <dbReference type="SMART" id="SM00822"/>
    </source>
</evidence>
<dbReference type="PANTHER" id="PTHR24321">
    <property type="entry name" value="DEHYDROGENASES, SHORT CHAIN"/>
    <property type="match status" value="1"/>
</dbReference>
<dbReference type="InterPro" id="IPR057326">
    <property type="entry name" value="KR_dom"/>
</dbReference>
<sequence length="321" mass="32973">MSTEDENAGAAQPPSGKTYSRRRLITSVSAAAGVAAVAGVAGGVALVQGGQPTPQIQPSAARRFDGKVVLVTGATSGIGRAAALQFAREGGKVGFCGRRADRGAQVEREIRAAGGEALYVQADVREPAQVQAFVDRVAGHYGGLDVCFNNAGITIQKKLHEYSAQEWDDVVHTDLRGSFLALKAEIPHLLARGGGVVLITSSSVAVQAGPGQAAYAAAKAGLLGLAKSAALDYAGDGIRINTLLPGTTNTELVRRVAGTENLPDVAWDAMAKVWAKSNMTGQRRMATAEEIAAFAVTLASADFPFLTGSQLAIDGGIGAYG</sequence>
<keyword evidence="4" id="KW-1133">Transmembrane helix</keyword>
<dbReference type="InterPro" id="IPR002347">
    <property type="entry name" value="SDR_fam"/>
</dbReference>
<dbReference type="PROSITE" id="PS00061">
    <property type="entry name" value="ADH_SHORT"/>
    <property type="match status" value="1"/>
</dbReference>
<dbReference type="SMART" id="SM00822">
    <property type="entry name" value="PKS_KR"/>
    <property type="match status" value="1"/>
</dbReference>
<dbReference type="InterPro" id="IPR036291">
    <property type="entry name" value="NAD(P)-bd_dom_sf"/>
</dbReference>
<reference evidence="6 7" key="1">
    <citation type="submission" date="2024-05" db="EMBL/GenBank/DDBJ databases">
        <authorList>
            <person name="Zhao H."/>
            <person name="Xu Y."/>
            <person name="Lin S."/>
            <person name="Spain J.C."/>
            <person name="Zhou N.-Y."/>
        </authorList>
    </citation>
    <scope>NUCLEOTIDE SEQUENCE [LARGE SCALE GENOMIC DNA]</scope>
    <source>
        <strain evidence="6 7">NEAU-NG30</strain>
    </source>
</reference>
<keyword evidence="7" id="KW-1185">Reference proteome</keyword>
<dbReference type="Gene3D" id="3.40.50.720">
    <property type="entry name" value="NAD(P)-binding Rossmann-like Domain"/>
    <property type="match status" value="1"/>
</dbReference>
<keyword evidence="4" id="KW-0812">Transmembrane</keyword>
<evidence type="ECO:0000313" key="6">
    <source>
        <dbReference type="EMBL" id="MEQ0564824.1"/>
    </source>
</evidence>
<proteinExistence type="inferred from homology"/>
<dbReference type="PROSITE" id="PS51318">
    <property type="entry name" value="TAT"/>
    <property type="match status" value="1"/>
</dbReference>
<organism evidence="6 7">
    <name type="scientific">Amycolatopsis melonis</name>
    <dbReference type="NCBI Taxonomy" id="3156488"/>
    <lineage>
        <taxon>Bacteria</taxon>
        <taxon>Bacillati</taxon>
        <taxon>Actinomycetota</taxon>
        <taxon>Actinomycetes</taxon>
        <taxon>Pseudonocardiales</taxon>
        <taxon>Pseudonocardiaceae</taxon>
        <taxon>Amycolatopsis</taxon>
    </lineage>
</organism>
<dbReference type="InterPro" id="IPR006311">
    <property type="entry name" value="TAT_signal"/>
</dbReference>
<accession>A0ABV0LRB2</accession>
<evidence type="ECO:0000256" key="4">
    <source>
        <dbReference type="SAM" id="Phobius"/>
    </source>
</evidence>
<comment type="caution">
    <text evidence="6">The sequence shown here is derived from an EMBL/GenBank/DDBJ whole genome shotgun (WGS) entry which is preliminary data.</text>
</comment>
<comment type="similarity">
    <text evidence="1 3">Belongs to the short-chain dehydrogenases/reductases (SDR) family.</text>
</comment>